<reference evidence="5 6" key="1">
    <citation type="submission" date="2018-02" db="EMBL/GenBank/DDBJ databases">
        <title>Draft genome sequences of Elsinoe sp., causing black scab on jojoba.</title>
        <authorList>
            <person name="Stodart B."/>
            <person name="Jeffress S."/>
            <person name="Ash G."/>
            <person name="Arun Chinnappa K."/>
        </authorList>
    </citation>
    <scope>NUCLEOTIDE SEQUENCE [LARGE SCALE GENOMIC DNA]</scope>
    <source>
        <strain evidence="5 6">Hillstone_2</strain>
    </source>
</reference>
<sequence length="1601" mass="179133">MKGQEPLSKPGEPLRDGEMTMKEVWAEAAKAFETICGKSLQGGDVRSFDDVQKKIEGSAKASYGLDAGQVDKWDKAKGVGLKSLKYLKMLIGAASQASSFIPLPSAAISITTNALMFVFDIPEAIKGYNDAINSVFNEVSSALSQFRIYNSMDNVEALLVKQIHLVMVSFVKICGHVVKYRQGRTRHRVLEQVKSIFADDSGLGAEMAEFKRLLQQQRDVEGTVTLSIVAETRSDIAVLLEKSIVFAETAEETRQVTQETQKGVQSLNDDADRTKSLNKIRDTLGVPSTVRLDTRTTQTCISYHSKCLDGTGSWIWTNDDYISWAAPKDKDTSHVLLLSGPSSSGKTSASALITKRLEEKGGRNYVSHYFFPASTKKSDEDKYPVQSALKYMAFQIARADATVQKALAKACDNNAGAFRTSANLESLWTELRIGSSGSGATYYLVFDGLENLPDKQAELLLKFIFGPKLTTESAGRVRVLISGTDDKFLDVPPGRGTLRIQMEENNESDMRIMIDEALNERGMLQHAKPGSDQYQARAKIVEKLPRNVEGKYSLLQFGLDRVIRLLSMRTALKDLDLMLEQSMSSHAVAIEELQRSLTTAEINELNEILIWVLYSRQGMDLNELEAILYLYSGIESLASLQHIIKTKYSAVLKTDGNIVYGQDGVEDCLKKDKDEVGKTSRSKDQPSISMTITINKVDEELCRHFFWDLAHKAIREKFKFDFDAVASSGHGSQAVIAVDEFEAHHTILKRAFQYLSAEDDDHTNIMGRYMVCWIPHHLESLRTLEDEEKGSLSSEERLEIGQHLYDLFTDQGVVSRHKKAFQSAWWVAEEVTYVQKWLMDSAVVRRVDKKWRDQIQFAASPVRGYLKGLGQTIVREMLRSRDWDVDNGFNWIQQLMEADEKKPQLVFNSDAGEDGLPPPPSPPPIHLSQTEWDEVSNWCQGFLGLEDSELDSLWYERLGETAVSRYIDPDVVVSLFEKALAKENPSWICHRGMARARSSQGKTSDAVAEVEKALSEAEKETAVPKAEKKEIVALHALMGDYAYEADDMPKAMLHYDFARRSDDPEQAKEGELGYLKARLRSTDVEGALDWLRSTLAREPAERQMYGLLRLIAQDMDHENMMSKTLDFAKADLELLSEIVRTMETATTTLKPRESQTEAYDAERFADEETRGVLLYHRALAAVKYNLTSDGTEPVGEALRLWKDCREQLAEVGGVNAFSVRADATTALAKYYFGTMLTGNNLDHMDSLSKLADIESYDYHNNTDGFLCTLHALHENKDEAQKVQSKRMKQALQILSDDVPDNDTVGFDIMQKILAQTQDLKGAAIALSLLGQPDLVTETFTFEAKDVEDPDDADNKEVVDLAFKLAAETIQAVKAEVPDPSQQLARIKAAKNYVKALKPTTNGTSTTETNGEPKAEVNGDLPTPPNDESALDHQTPASKAQVILEMRLVPTLTFHDPVLAENNFQWNWSCDGRDADGKRCPNSAHFSRPFYHCLYCSNQDFCEDCFGKLQQPVQDGGHPVDISSCSPRHKWIKTPPLGNEMFVGATAKKVRVPEVRAVEGYGNLVEVWYPEQGQELEVEKWKEDLAKEWGIELEETNEGGNS</sequence>
<keyword evidence="1" id="KW-0677">Repeat</keyword>
<dbReference type="SUPFAM" id="SSF52540">
    <property type="entry name" value="P-loop containing nucleoside triphosphate hydrolases"/>
    <property type="match status" value="1"/>
</dbReference>
<evidence type="ECO:0000313" key="6">
    <source>
        <dbReference type="Proteomes" id="UP000308133"/>
    </source>
</evidence>
<feature type="region of interest" description="Disordered" evidence="2">
    <location>
        <begin position="1397"/>
        <end position="1435"/>
    </location>
</feature>
<evidence type="ECO:0000259" key="3">
    <source>
        <dbReference type="Pfam" id="PF17109"/>
    </source>
</evidence>
<evidence type="ECO:0000256" key="2">
    <source>
        <dbReference type="SAM" id="MobiDB-lite"/>
    </source>
</evidence>
<dbReference type="Gene3D" id="1.25.40.10">
    <property type="entry name" value="Tetratricopeptide repeat domain"/>
    <property type="match status" value="1"/>
</dbReference>
<dbReference type="Pfam" id="PF17109">
    <property type="entry name" value="Goodbye"/>
    <property type="match status" value="1"/>
</dbReference>
<evidence type="ECO:0000313" key="5">
    <source>
        <dbReference type="EMBL" id="TKX22904.1"/>
    </source>
</evidence>
<proteinExistence type="predicted"/>
<protein>
    <submittedName>
        <fullName evidence="5">Fungal STAND N-terminal Goodbye domain-containing protein</fullName>
    </submittedName>
</protein>
<dbReference type="EMBL" id="PTQR01000060">
    <property type="protein sequence ID" value="TKX22904.1"/>
    <property type="molecule type" value="Genomic_DNA"/>
</dbReference>
<evidence type="ECO:0000259" key="4">
    <source>
        <dbReference type="Pfam" id="PF24883"/>
    </source>
</evidence>
<comment type="caution">
    <text evidence="5">The sequence shown here is derived from an EMBL/GenBank/DDBJ whole genome shotgun (WGS) entry which is preliminary data.</text>
</comment>
<organism evidence="5 6">
    <name type="scientific">Elsinoe australis</name>
    <dbReference type="NCBI Taxonomy" id="40998"/>
    <lineage>
        <taxon>Eukaryota</taxon>
        <taxon>Fungi</taxon>
        <taxon>Dikarya</taxon>
        <taxon>Ascomycota</taxon>
        <taxon>Pezizomycotina</taxon>
        <taxon>Dothideomycetes</taxon>
        <taxon>Dothideomycetidae</taxon>
        <taxon>Myriangiales</taxon>
        <taxon>Elsinoaceae</taxon>
        <taxon>Elsinoe</taxon>
    </lineage>
</organism>
<dbReference type="InterPro" id="IPR011990">
    <property type="entry name" value="TPR-like_helical_dom_sf"/>
</dbReference>
<feature type="compositionally biased region" description="Low complexity" evidence="2">
    <location>
        <begin position="1398"/>
        <end position="1409"/>
    </location>
</feature>
<accession>A0A4U7B458</accession>
<dbReference type="InterPro" id="IPR031350">
    <property type="entry name" value="Goodbye_dom"/>
</dbReference>
<feature type="domain" description="Nephrocystin 3-like N-terminal" evidence="4">
    <location>
        <begin position="310"/>
        <end position="482"/>
    </location>
</feature>
<dbReference type="SUPFAM" id="SSF48452">
    <property type="entry name" value="TPR-like"/>
    <property type="match status" value="1"/>
</dbReference>
<dbReference type="PANTHER" id="PTHR10039">
    <property type="entry name" value="AMELOGENIN"/>
    <property type="match status" value="1"/>
</dbReference>
<feature type="domain" description="Fungal STAND N-terminal Goodbye" evidence="3">
    <location>
        <begin position="25"/>
        <end position="149"/>
    </location>
</feature>
<dbReference type="Gene3D" id="3.40.50.300">
    <property type="entry name" value="P-loop containing nucleotide triphosphate hydrolases"/>
    <property type="match status" value="1"/>
</dbReference>
<gene>
    <name evidence="5" type="ORF">C1H76_4939</name>
</gene>
<name>A0A4U7B458_9PEZI</name>
<dbReference type="InterPro" id="IPR056884">
    <property type="entry name" value="NPHP3-like_N"/>
</dbReference>
<evidence type="ECO:0000256" key="1">
    <source>
        <dbReference type="ARBA" id="ARBA00022737"/>
    </source>
</evidence>
<dbReference type="Proteomes" id="UP000308133">
    <property type="component" value="Unassembled WGS sequence"/>
</dbReference>
<dbReference type="PANTHER" id="PTHR10039:SF17">
    <property type="entry name" value="FUNGAL STAND N-TERMINAL GOODBYE DOMAIN-CONTAINING PROTEIN-RELATED"/>
    <property type="match status" value="1"/>
</dbReference>
<dbReference type="InterPro" id="IPR027417">
    <property type="entry name" value="P-loop_NTPase"/>
</dbReference>
<dbReference type="Pfam" id="PF24883">
    <property type="entry name" value="NPHP3_N"/>
    <property type="match status" value="1"/>
</dbReference>